<feature type="DNA-binding region" description="H-T-H motif" evidence="4">
    <location>
        <begin position="43"/>
        <end position="62"/>
    </location>
</feature>
<evidence type="ECO:0000256" key="1">
    <source>
        <dbReference type="ARBA" id="ARBA00023015"/>
    </source>
</evidence>
<name>A0A7Y9JND2_9MICO</name>
<keyword evidence="2 4" id="KW-0238">DNA-binding</keyword>
<reference evidence="6 7" key="1">
    <citation type="submission" date="2020-07" db="EMBL/GenBank/DDBJ databases">
        <title>Sequencing the genomes of 1000 actinobacteria strains.</title>
        <authorList>
            <person name="Klenk H.-P."/>
        </authorList>
    </citation>
    <scope>NUCLEOTIDE SEQUENCE [LARGE SCALE GENOMIC DNA]</scope>
    <source>
        <strain evidence="6 7">DSM 22185</strain>
    </source>
</reference>
<evidence type="ECO:0000313" key="7">
    <source>
        <dbReference type="Proteomes" id="UP000552045"/>
    </source>
</evidence>
<evidence type="ECO:0000313" key="6">
    <source>
        <dbReference type="EMBL" id="NYD55210.1"/>
    </source>
</evidence>
<dbReference type="InterPro" id="IPR009057">
    <property type="entry name" value="Homeodomain-like_sf"/>
</dbReference>
<dbReference type="Proteomes" id="UP000552045">
    <property type="component" value="Unassembled WGS sequence"/>
</dbReference>
<dbReference type="SUPFAM" id="SSF46689">
    <property type="entry name" value="Homeodomain-like"/>
    <property type="match status" value="1"/>
</dbReference>
<keyword evidence="3" id="KW-0804">Transcription</keyword>
<proteinExistence type="predicted"/>
<sequence>MQMCQSSTVADQEIRLPTWEAPEAALLDTASGIIAAQGTAALTIAALSREAGVSRPTIYRRWGSADEIVRAALLRRTVGVIARLDPIAATRAEIVADVLRFSELFRADTVFARLLQREPEAFTQYSMERLGSSQRIILHWLAVAIRTAQDHGTVRQGAPDDLAVMVLLIAQSALLSHRAVAAFLDGERERNELSHALNGYLAP</sequence>
<evidence type="ECO:0000256" key="3">
    <source>
        <dbReference type="ARBA" id="ARBA00023163"/>
    </source>
</evidence>
<feature type="domain" description="HTH tetR-type" evidence="5">
    <location>
        <begin position="20"/>
        <end position="80"/>
    </location>
</feature>
<dbReference type="PANTHER" id="PTHR30055:SF234">
    <property type="entry name" value="HTH-TYPE TRANSCRIPTIONAL REGULATOR BETI"/>
    <property type="match status" value="1"/>
</dbReference>
<accession>A0A7Y9JND2</accession>
<dbReference type="InterPro" id="IPR050109">
    <property type="entry name" value="HTH-type_TetR-like_transc_reg"/>
</dbReference>
<dbReference type="RefSeq" id="WP_345475964.1">
    <property type="nucleotide sequence ID" value="NZ_BAABLC010000006.1"/>
</dbReference>
<dbReference type="GO" id="GO:0000976">
    <property type="term" value="F:transcription cis-regulatory region binding"/>
    <property type="evidence" value="ECO:0007669"/>
    <property type="project" value="TreeGrafter"/>
</dbReference>
<keyword evidence="7" id="KW-1185">Reference proteome</keyword>
<organism evidence="6 7">
    <name type="scientific">Microbacterium pseudoresistens</name>
    <dbReference type="NCBI Taxonomy" id="640634"/>
    <lineage>
        <taxon>Bacteria</taxon>
        <taxon>Bacillati</taxon>
        <taxon>Actinomycetota</taxon>
        <taxon>Actinomycetes</taxon>
        <taxon>Micrococcales</taxon>
        <taxon>Microbacteriaceae</taxon>
        <taxon>Microbacterium</taxon>
    </lineage>
</organism>
<evidence type="ECO:0000256" key="2">
    <source>
        <dbReference type="ARBA" id="ARBA00023125"/>
    </source>
</evidence>
<dbReference type="Pfam" id="PF00440">
    <property type="entry name" value="TetR_N"/>
    <property type="match status" value="1"/>
</dbReference>
<dbReference type="GO" id="GO:0003700">
    <property type="term" value="F:DNA-binding transcription factor activity"/>
    <property type="evidence" value="ECO:0007669"/>
    <property type="project" value="TreeGrafter"/>
</dbReference>
<protein>
    <submittedName>
        <fullName evidence="6">AcrR family transcriptional regulator</fullName>
    </submittedName>
</protein>
<evidence type="ECO:0000259" key="5">
    <source>
        <dbReference type="PROSITE" id="PS50977"/>
    </source>
</evidence>
<comment type="caution">
    <text evidence="6">The sequence shown here is derived from an EMBL/GenBank/DDBJ whole genome shotgun (WGS) entry which is preliminary data.</text>
</comment>
<dbReference type="EMBL" id="JACCBH010000001">
    <property type="protein sequence ID" value="NYD55210.1"/>
    <property type="molecule type" value="Genomic_DNA"/>
</dbReference>
<dbReference type="PANTHER" id="PTHR30055">
    <property type="entry name" value="HTH-TYPE TRANSCRIPTIONAL REGULATOR RUTR"/>
    <property type="match status" value="1"/>
</dbReference>
<evidence type="ECO:0000256" key="4">
    <source>
        <dbReference type="PROSITE-ProRule" id="PRU00335"/>
    </source>
</evidence>
<keyword evidence="1" id="KW-0805">Transcription regulation</keyword>
<dbReference type="Gene3D" id="1.10.357.10">
    <property type="entry name" value="Tetracycline Repressor, domain 2"/>
    <property type="match status" value="1"/>
</dbReference>
<dbReference type="AlphaFoldDB" id="A0A7Y9JND2"/>
<dbReference type="PROSITE" id="PS50977">
    <property type="entry name" value="HTH_TETR_2"/>
    <property type="match status" value="1"/>
</dbReference>
<gene>
    <name evidence="6" type="ORF">BKA02_002265</name>
</gene>
<dbReference type="InterPro" id="IPR001647">
    <property type="entry name" value="HTH_TetR"/>
</dbReference>